<feature type="compositionally biased region" description="Polar residues" evidence="1">
    <location>
        <begin position="569"/>
        <end position="578"/>
    </location>
</feature>
<dbReference type="EMBL" id="CAJVCH010418518">
    <property type="protein sequence ID" value="CAG7818350.1"/>
    <property type="molecule type" value="Genomic_DNA"/>
</dbReference>
<feature type="compositionally biased region" description="Basic and acidic residues" evidence="1">
    <location>
        <begin position="422"/>
        <end position="436"/>
    </location>
</feature>
<accession>A0A8J2PKP2</accession>
<sequence length="1497" mass="169305">MVTFWHRYFIMAAVSKSVFKSIKSTDKPESELKNPFKHPNKEVSQASFITSTRTEVSTLPTFRHHYDPTSLETTDASLLSTLTEAITPTTVPDLKSNNDLSEADPENNVEATKPPSKPSSKAPSKVSSKPSSKASSPLSSQASSKPPSKVTSKAPSQVSSGQPARVQASTSNEKTEKIAASATTNVSEKKKPFLSNMQPILIPVPIKSKSKKRIPTEKTLTNSESKCATKGSTRPPSIVSTSGNKSIKSVPEESIISSALGLSSTGDTNISRNRDPSAMPLVSVKCPARRVNAHARDVNENPGFIIGPPVQYQARQKLHPVEYQAEQSRQPEHPIEYNANKLHQPEHPIEYHANKLRQPERPIEYQANKLRQPERPIEYHANKLRQPERPIEYHANKVRKLEGTARQTIPPVESQGLPSFEELVHPTEHPRLDRTQNKKKRRDKYEKPLLLNSSKQDESRNWSVAPYIESKTARMIPSSKESSKSLHSDIEAILKILDNSTNNAAANAAAKIISEFYGIPPEFASTPKPKSNHPSKQDRKLIPETVGGIYLPLQYNTMEDMKNFQNMKSPSPCTNSFKQDSDMHSEYDRNEHKLRREVEIKPDKLVSELEVDREHNYKVDNSLLLDNKDTTQTIENRETRQTDPQRLKTSSITSRTSGKQTPHSNQQSEFLETCQSRFSNETDQSLEILDKTKTQDNTKMKFAPTESLLKYDDTESLTGDSLRTPVQENETKETIVPQVRKVCNDNANLKPPPRPVPPLTRSRIKAMPEVRPKKIPFNEGLVEFPERVSPTRSPRSSLIAHTKLNRTEVDYYTGDPKTMNEREARRRSVKYSQRELPSQPPPGSVSSGDAPPIPPRICKKNSNRSKPYAPIYYVSKGKSKLYSGNKNDSKVTFSPSTAPSPFPESPRNSHSGVQEPKDCDHQHNFIIAHSHSKSHNSRIRGKDSQGAIKSSKLIRVPRSSEDPCYIGRGSIFWNKENPEPVKWLPVTVISTRKIKNVVISDLDEASPLPSFRYPGLVEEVHIDGDITQENFLYLLHQLYELKTLEIHISSLHSLQLDQFTIGAIELPNLKSLEISTAAFIESDALQYNLSRIIANLIFILGLIFPSLSYLGVAFPFVPDLELNIMTAIWRCILNHRETLKLLNIECPFVQPQQFGKVGSTEFWRRFLKTQENLQYIQFWCEGPVYYKFPYDIIKKNYYLLQTLSMNVDIQSYPDRQNKVPIDCSIFKGMPYLKTIALKGYLVEHQNPKDLLRPDLINIQGLAPRMETIKIMNLNIDQADVSKLVLDNNPNLKILYLDNIGKHGTMGLTLETLVSLLQRPCGSIQKIEAFESINRKSLEQGMQSPKEPHHIDKGYRLITKILLKKESRPSFRAYRTSNNDFEIYYEDEEKDNHVGKDEWVEQELINKSSVNGPGTKRIVSSLMKPGIGRTGANIPITESNNGRVSISSDDSRKLKYKNRSVKKLYSNNEIVLRDTSSRRPIAASSASRRKNKNIRLMN</sequence>
<feature type="region of interest" description="Disordered" evidence="1">
    <location>
        <begin position="204"/>
        <end position="251"/>
    </location>
</feature>
<proteinExistence type="predicted"/>
<evidence type="ECO:0000313" key="3">
    <source>
        <dbReference type="Proteomes" id="UP000708208"/>
    </source>
</evidence>
<feature type="compositionally biased region" description="Polar residues" evidence="1">
    <location>
        <begin position="647"/>
        <end position="668"/>
    </location>
</feature>
<feature type="region of interest" description="Disordered" evidence="1">
    <location>
        <begin position="883"/>
        <end position="949"/>
    </location>
</feature>
<feature type="compositionally biased region" description="Polar residues" evidence="1">
    <location>
        <begin position="89"/>
        <end position="100"/>
    </location>
</feature>
<organism evidence="2 3">
    <name type="scientific">Allacma fusca</name>
    <dbReference type="NCBI Taxonomy" id="39272"/>
    <lineage>
        <taxon>Eukaryota</taxon>
        <taxon>Metazoa</taxon>
        <taxon>Ecdysozoa</taxon>
        <taxon>Arthropoda</taxon>
        <taxon>Hexapoda</taxon>
        <taxon>Collembola</taxon>
        <taxon>Symphypleona</taxon>
        <taxon>Sminthuridae</taxon>
        <taxon>Allacma</taxon>
    </lineage>
</organism>
<reference evidence="2" key="1">
    <citation type="submission" date="2021-06" db="EMBL/GenBank/DDBJ databases">
        <authorList>
            <person name="Hodson N. C."/>
            <person name="Mongue J. A."/>
            <person name="Jaron S. K."/>
        </authorList>
    </citation>
    <scope>NUCLEOTIDE SEQUENCE</scope>
</reference>
<comment type="caution">
    <text evidence="2">The sequence shown here is derived from an EMBL/GenBank/DDBJ whole genome shotgun (WGS) entry which is preliminary data.</text>
</comment>
<feature type="compositionally biased region" description="Polar residues" evidence="1">
    <location>
        <begin position="218"/>
        <end position="247"/>
    </location>
</feature>
<feature type="compositionally biased region" description="Basic and acidic residues" evidence="1">
    <location>
        <begin position="635"/>
        <end position="646"/>
    </location>
</feature>
<evidence type="ECO:0000313" key="2">
    <source>
        <dbReference type="EMBL" id="CAG7818350.1"/>
    </source>
</evidence>
<gene>
    <name evidence="2" type="ORF">AFUS01_LOCUS28859</name>
</gene>
<feature type="region of interest" description="Disordered" evidence="1">
    <location>
        <begin position="622"/>
        <end position="668"/>
    </location>
</feature>
<feature type="compositionally biased region" description="Low complexity" evidence="1">
    <location>
        <begin position="118"/>
        <end position="149"/>
    </location>
</feature>
<feature type="region of interest" description="Disordered" evidence="1">
    <location>
        <begin position="89"/>
        <end position="191"/>
    </location>
</feature>
<feature type="region of interest" description="Disordered" evidence="1">
    <location>
        <begin position="809"/>
        <end position="864"/>
    </location>
</feature>
<evidence type="ECO:0000256" key="1">
    <source>
        <dbReference type="SAM" id="MobiDB-lite"/>
    </source>
</evidence>
<protein>
    <submittedName>
        <fullName evidence="2">Uncharacterized protein</fullName>
    </submittedName>
</protein>
<feature type="region of interest" description="Disordered" evidence="1">
    <location>
        <begin position="410"/>
        <end position="457"/>
    </location>
</feature>
<name>A0A8J2PKP2_9HEXA</name>
<feature type="compositionally biased region" description="Basic residues" evidence="1">
    <location>
        <begin position="930"/>
        <end position="939"/>
    </location>
</feature>
<keyword evidence="3" id="KW-1185">Reference proteome</keyword>
<feature type="compositionally biased region" description="Basic and acidic residues" evidence="1">
    <location>
        <begin position="579"/>
        <end position="593"/>
    </location>
</feature>
<dbReference type="Proteomes" id="UP000708208">
    <property type="component" value="Unassembled WGS sequence"/>
</dbReference>
<feature type="compositionally biased region" description="Polar residues" evidence="1">
    <location>
        <begin position="150"/>
        <end position="172"/>
    </location>
</feature>
<feature type="region of interest" description="Disordered" evidence="1">
    <location>
        <begin position="569"/>
        <end position="593"/>
    </location>
</feature>